<dbReference type="PANTHER" id="PTHR16021:SF13">
    <property type="entry name" value="ETS DOMAIN-CONTAINING PROTEIN-RELATED"/>
    <property type="match status" value="1"/>
</dbReference>
<feature type="compositionally biased region" description="Low complexity" evidence="1">
    <location>
        <begin position="743"/>
        <end position="765"/>
    </location>
</feature>
<dbReference type="PANTHER" id="PTHR16021">
    <property type="entry name" value="MANSC DOMAIN CONTAINING PROTEIN 1"/>
    <property type="match status" value="1"/>
</dbReference>
<evidence type="ECO:0000313" key="2">
    <source>
        <dbReference type="EMBL" id="KAF4623218.1"/>
    </source>
</evidence>
<accession>A0A8H4VUN5</accession>
<feature type="compositionally biased region" description="Polar residues" evidence="1">
    <location>
        <begin position="137"/>
        <end position="149"/>
    </location>
</feature>
<proteinExistence type="predicted"/>
<feature type="region of interest" description="Disordered" evidence="1">
    <location>
        <begin position="490"/>
        <end position="516"/>
    </location>
</feature>
<dbReference type="InterPro" id="IPR052660">
    <property type="entry name" value="Erythrocyte_Invasion_ImmMod"/>
</dbReference>
<feature type="compositionally biased region" description="Basic residues" evidence="1">
    <location>
        <begin position="123"/>
        <end position="133"/>
    </location>
</feature>
<feature type="region of interest" description="Disordered" evidence="1">
    <location>
        <begin position="106"/>
        <end position="170"/>
    </location>
</feature>
<feature type="compositionally biased region" description="Low complexity" evidence="1">
    <location>
        <begin position="945"/>
        <end position="955"/>
    </location>
</feature>
<dbReference type="Proteomes" id="UP000521872">
    <property type="component" value="Unassembled WGS sequence"/>
</dbReference>
<gene>
    <name evidence="2" type="ORF">D9613_001293</name>
</gene>
<comment type="caution">
    <text evidence="2">The sequence shown here is derived from an EMBL/GenBank/DDBJ whole genome shotgun (WGS) entry which is preliminary data.</text>
</comment>
<feature type="region of interest" description="Disordered" evidence="1">
    <location>
        <begin position="586"/>
        <end position="610"/>
    </location>
</feature>
<organism evidence="2 3">
    <name type="scientific">Agrocybe pediades</name>
    <dbReference type="NCBI Taxonomy" id="84607"/>
    <lineage>
        <taxon>Eukaryota</taxon>
        <taxon>Fungi</taxon>
        <taxon>Dikarya</taxon>
        <taxon>Basidiomycota</taxon>
        <taxon>Agaricomycotina</taxon>
        <taxon>Agaricomycetes</taxon>
        <taxon>Agaricomycetidae</taxon>
        <taxon>Agaricales</taxon>
        <taxon>Agaricineae</taxon>
        <taxon>Strophariaceae</taxon>
        <taxon>Agrocybe</taxon>
    </lineage>
</organism>
<feature type="compositionally biased region" description="Low complexity" evidence="1">
    <location>
        <begin position="593"/>
        <end position="610"/>
    </location>
</feature>
<evidence type="ECO:0000313" key="3">
    <source>
        <dbReference type="Proteomes" id="UP000521872"/>
    </source>
</evidence>
<feature type="region of interest" description="Disordered" evidence="1">
    <location>
        <begin position="732"/>
        <end position="768"/>
    </location>
</feature>
<keyword evidence="3" id="KW-1185">Reference proteome</keyword>
<reference evidence="2 3" key="1">
    <citation type="submission" date="2019-12" db="EMBL/GenBank/DDBJ databases">
        <authorList>
            <person name="Floudas D."/>
            <person name="Bentzer J."/>
            <person name="Ahren D."/>
            <person name="Johansson T."/>
            <person name="Persson P."/>
            <person name="Tunlid A."/>
        </authorList>
    </citation>
    <scope>NUCLEOTIDE SEQUENCE [LARGE SCALE GENOMIC DNA]</scope>
    <source>
        <strain evidence="2 3">CBS 102.39</strain>
    </source>
</reference>
<name>A0A8H4VUN5_9AGAR</name>
<feature type="compositionally biased region" description="Low complexity" evidence="1">
    <location>
        <begin position="900"/>
        <end position="915"/>
    </location>
</feature>
<dbReference type="EMBL" id="JAACJL010000001">
    <property type="protein sequence ID" value="KAF4623218.1"/>
    <property type="molecule type" value="Genomic_DNA"/>
</dbReference>
<evidence type="ECO:0000256" key="1">
    <source>
        <dbReference type="SAM" id="MobiDB-lite"/>
    </source>
</evidence>
<feature type="region of interest" description="Disordered" evidence="1">
    <location>
        <begin position="973"/>
        <end position="1006"/>
    </location>
</feature>
<feature type="compositionally biased region" description="Low complexity" evidence="1">
    <location>
        <begin position="150"/>
        <end position="170"/>
    </location>
</feature>
<dbReference type="AlphaFoldDB" id="A0A8H4VUN5"/>
<sequence>MRGMGCGISPRHRLVPRVSLCFLCPLHSPFFLETRPHGCVGLLPAPTVARLGILLIEYRRWTAVAGTRVVLSHYLPNLGWLWKGAVGSLLRVLRSLRGFFVEDGSVGPESQALCDTETTSNQLRRRRTHHHLREQRSSYSLSLGRSQTRTPTQTKSHTQSTSQTTAATATLKHTSSLSSLLLRKKRSADSVADSKRARQRRELPPEIWAMVLRFAAVELVPFGSAPVSAGSPSVSSRVQRQHQLEGSADPLSFLSKPVAHAHLSTRIKQYNGHLKWKASLTRVCRAWNWMGQEVLYEDVWITKGRDARALAGRLCGDAGVGGVVRVEVGVERGSEKGNGKDLEGGKKESRRWPSRIWKKTTAGLASFASSDRSSTATAPTTTTTVTRVISRRPSVDHSSSSPSNAGRYIRRLHVETLSMEKCSPHDLLLILQYAPNLEVYEDYKSVRRPMHPLALSVSPVVPFSLAGAGLSSTSTSSVVEVGVWPYGSRTTTTTTSVTSSSSDSTSSASSTSPSSNALLTSDALLHTLLSRPLKRLSWTNYDYDPRDYEGGIEFFEDVVGPRLAGVAGSKLEYLEVGVSWRGGHRLSGGGSAGSVRAGRSGSGSAATTASANVGEGRNWSVQRSLGGFDGRLLTQLEGRFMGLSIGNSDSTSSSSIDGFSYTLALPALLSLKVALDDATFSVLSTWDMPALTHLSVLSADFGYAGGGFRRFFEVHGEKIGQLELGHSSGDIEEAWLTGPPQSNTNGNDVNPNPTTTTTTTTNSPANAPPRVPLNAWCPNLKEFICSADAEWNWQAPDWIAPHVLLPAHEGLVFIGVRGMERRLRGDGEEAVARRRGRVGGALADMGEGEGEDDTYFMLLEQFGSLLRREAFPNLRRVRDMSWESDVFRRTGRMGLRVDVSSSPTPALTSTSISSPNPAPTLSSISSSGRSAGPSSSTVPAAMALSSPSGSGSSVSRRLLERAGLSFPLRRNEQSKVGVGRKGDAAAARDEEQREHEQQEDAESRLHGARVRSFWRKVVRRCEERGVVLEDWRGERVGL</sequence>
<feature type="compositionally biased region" description="Low complexity" evidence="1">
    <location>
        <begin position="922"/>
        <end position="936"/>
    </location>
</feature>
<protein>
    <submittedName>
        <fullName evidence="2">Uncharacterized protein</fullName>
    </submittedName>
</protein>
<feature type="region of interest" description="Disordered" evidence="1">
    <location>
        <begin position="897"/>
        <end position="956"/>
    </location>
</feature>
<feature type="compositionally biased region" description="Basic and acidic residues" evidence="1">
    <location>
        <begin position="980"/>
        <end position="1005"/>
    </location>
</feature>